<organism evidence="1 2">
    <name type="scientific">Puia dinghuensis</name>
    <dbReference type="NCBI Taxonomy" id="1792502"/>
    <lineage>
        <taxon>Bacteria</taxon>
        <taxon>Pseudomonadati</taxon>
        <taxon>Bacteroidota</taxon>
        <taxon>Chitinophagia</taxon>
        <taxon>Chitinophagales</taxon>
        <taxon>Chitinophagaceae</taxon>
        <taxon>Puia</taxon>
    </lineage>
</organism>
<dbReference type="AlphaFoldDB" id="A0A8J2XS80"/>
<reference evidence="1" key="1">
    <citation type="journal article" date="2014" name="Int. J. Syst. Evol. Microbiol.">
        <title>Complete genome sequence of Corynebacterium casei LMG S-19264T (=DSM 44701T), isolated from a smear-ripened cheese.</title>
        <authorList>
            <consortium name="US DOE Joint Genome Institute (JGI-PGF)"/>
            <person name="Walter F."/>
            <person name="Albersmeier A."/>
            <person name="Kalinowski J."/>
            <person name="Ruckert C."/>
        </authorList>
    </citation>
    <scope>NUCLEOTIDE SEQUENCE</scope>
    <source>
        <strain evidence="1">CGMCC 1.15448</strain>
    </source>
</reference>
<proteinExistence type="predicted"/>
<keyword evidence="2" id="KW-1185">Reference proteome</keyword>
<protein>
    <submittedName>
        <fullName evidence="1">Uncharacterized protein</fullName>
    </submittedName>
</protein>
<name>A0A8J2XS80_9BACT</name>
<comment type="caution">
    <text evidence="1">The sequence shown here is derived from an EMBL/GenBank/DDBJ whole genome shotgun (WGS) entry which is preliminary data.</text>
</comment>
<evidence type="ECO:0000313" key="1">
    <source>
        <dbReference type="EMBL" id="GGA92744.1"/>
    </source>
</evidence>
<reference evidence="1" key="2">
    <citation type="submission" date="2020-09" db="EMBL/GenBank/DDBJ databases">
        <authorList>
            <person name="Sun Q."/>
            <person name="Zhou Y."/>
        </authorList>
    </citation>
    <scope>NUCLEOTIDE SEQUENCE</scope>
    <source>
        <strain evidence="1">CGMCC 1.15448</strain>
    </source>
</reference>
<dbReference type="RefSeq" id="WP_188930115.1">
    <property type="nucleotide sequence ID" value="NZ_BMJC01000001.1"/>
</dbReference>
<dbReference type="Proteomes" id="UP000607559">
    <property type="component" value="Unassembled WGS sequence"/>
</dbReference>
<sequence>MPFFKPIAAIGRKVQSTFTFLVDENEFIIGSYSLNANDLTNMVLRSIQPLQFNGTAEELERPRCRTLRISRVKKLTVGGSPVFLFAAGIVDIPEKHHFSHLMHFIVTEQKWDTGIDRCIQIYPARYRNDNKGI</sequence>
<dbReference type="EMBL" id="BMJC01000001">
    <property type="protein sequence ID" value="GGA92744.1"/>
    <property type="molecule type" value="Genomic_DNA"/>
</dbReference>
<gene>
    <name evidence="1" type="ORF">GCM10011511_15180</name>
</gene>
<accession>A0A8J2XS80</accession>
<evidence type="ECO:0000313" key="2">
    <source>
        <dbReference type="Proteomes" id="UP000607559"/>
    </source>
</evidence>